<evidence type="ECO:0000256" key="1">
    <source>
        <dbReference type="PROSITE-ProRule" id="PRU10141"/>
    </source>
</evidence>
<evidence type="ECO:0000313" key="3">
    <source>
        <dbReference type="EMBL" id="CAF1338159.1"/>
    </source>
</evidence>
<dbReference type="InterPro" id="IPR011009">
    <property type="entry name" value="Kinase-like_dom_sf"/>
</dbReference>
<dbReference type="Gene3D" id="3.30.200.20">
    <property type="entry name" value="Phosphorylase Kinase, domain 1"/>
    <property type="match status" value="1"/>
</dbReference>
<dbReference type="GO" id="GO:0005524">
    <property type="term" value="F:ATP binding"/>
    <property type="evidence" value="ECO:0007669"/>
    <property type="project" value="UniProtKB-UniRule"/>
</dbReference>
<accession>A0A814YUS1</accession>
<reference evidence="2" key="1">
    <citation type="submission" date="2021-02" db="EMBL/GenBank/DDBJ databases">
        <authorList>
            <person name="Nowell W R."/>
        </authorList>
    </citation>
    <scope>NUCLEOTIDE SEQUENCE</scope>
</reference>
<dbReference type="OrthoDB" id="10053719at2759"/>
<dbReference type="EMBL" id="CAJNOU010002643">
    <property type="protein sequence ID" value="CAF1338159.1"/>
    <property type="molecule type" value="Genomic_DNA"/>
</dbReference>
<evidence type="ECO:0000313" key="2">
    <source>
        <dbReference type="EMBL" id="CAF1235989.1"/>
    </source>
</evidence>
<dbReference type="InterPro" id="IPR017441">
    <property type="entry name" value="Protein_kinase_ATP_BS"/>
</dbReference>
<evidence type="ECO:0000313" key="4">
    <source>
        <dbReference type="Proteomes" id="UP000663882"/>
    </source>
</evidence>
<proteinExistence type="predicted"/>
<keyword evidence="1" id="KW-0067">ATP-binding</keyword>
<dbReference type="EMBL" id="CAJNOO010002101">
    <property type="protein sequence ID" value="CAF1235989.1"/>
    <property type="molecule type" value="Genomic_DNA"/>
</dbReference>
<keyword evidence="1" id="KW-0547">Nucleotide-binding</keyword>
<dbReference type="AlphaFoldDB" id="A0A814YUS1"/>
<organism evidence="2 4">
    <name type="scientific">Rotaria sordida</name>
    <dbReference type="NCBI Taxonomy" id="392033"/>
    <lineage>
        <taxon>Eukaryota</taxon>
        <taxon>Metazoa</taxon>
        <taxon>Spiralia</taxon>
        <taxon>Gnathifera</taxon>
        <taxon>Rotifera</taxon>
        <taxon>Eurotatoria</taxon>
        <taxon>Bdelloidea</taxon>
        <taxon>Philodinida</taxon>
        <taxon>Philodinidae</taxon>
        <taxon>Rotaria</taxon>
    </lineage>
</organism>
<dbReference type="Proteomes" id="UP000663889">
    <property type="component" value="Unassembled WGS sequence"/>
</dbReference>
<protein>
    <submittedName>
        <fullName evidence="2">Uncharacterized protein</fullName>
    </submittedName>
</protein>
<comment type="caution">
    <text evidence="2">The sequence shown here is derived from an EMBL/GenBank/DDBJ whole genome shotgun (WGS) entry which is preliminary data.</text>
</comment>
<gene>
    <name evidence="2" type="ORF">RFH988_LOCUS26421</name>
    <name evidence="3" type="ORF">SEV965_LOCUS28199</name>
</gene>
<dbReference type="Proteomes" id="UP000663882">
    <property type="component" value="Unassembled WGS sequence"/>
</dbReference>
<dbReference type="PROSITE" id="PS00107">
    <property type="entry name" value="PROTEIN_KINASE_ATP"/>
    <property type="match status" value="1"/>
</dbReference>
<feature type="binding site" evidence="1">
    <location>
        <position position="98"/>
    </location>
    <ligand>
        <name>ATP</name>
        <dbReference type="ChEBI" id="CHEBI:30616"/>
    </ligand>
</feature>
<name>A0A814YUS1_9BILA</name>
<sequence length="153" mass="18332">MFKRYSKRLLSVDMMITNEEWKNKYLNEATWKIFTNFLTMNKEFYEFTALNINPHDDLLDYKYHIRKKLGNGLTSMVYLLEKNENNSLNNDTEQCVMKICKTSLYKEWFLNELTITNQLKQLNDLNKFNSFFQDILHSSPTETVEIIKNKSST</sequence>
<dbReference type="SUPFAM" id="SSF56112">
    <property type="entry name" value="Protein kinase-like (PK-like)"/>
    <property type="match status" value="1"/>
</dbReference>